<dbReference type="Gene3D" id="3.40.50.300">
    <property type="entry name" value="P-loop containing nucleotide triphosphate hydrolases"/>
    <property type="match status" value="1"/>
</dbReference>
<keyword evidence="2" id="KW-1185">Reference proteome</keyword>
<dbReference type="Proteomes" id="UP001152320">
    <property type="component" value="Chromosome 13"/>
</dbReference>
<evidence type="ECO:0000313" key="1">
    <source>
        <dbReference type="EMBL" id="KAJ8030648.1"/>
    </source>
</evidence>
<dbReference type="InterPro" id="IPR053259">
    <property type="entry name" value="Golvesin-related_Golgi"/>
</dbReference>
<protein>
    <recommendedName>
        <fullName evidence="3">Sulfotransferase</fullName>
    </recommendedName>
</protein>
<dbReference type="EMBL" id="JAIZAY010000013">
    <property type="protein sequence ID" value="KAJ8030648.1"/>
    <property type="molecule type" value="Genomic_DNA"/>
</dbReference>
<evidence type="ECO:0000313" key="2">
    <source>
        <dbReference type="Proteomes" id="UP001152320"/>
    </source>
</evidence>
<dbReference type="InterPro" id="IPR027417">
    <property type="entry name" value="P-loop_NTPase"/>
</dbReference>
<gene>
    <name evidence="1" type="ORF">HOLleu_27118</name>
</gene>
<dbReference type="OrthoDB" id="10010208at2759"/>
<dbReference type="PANTHER" id="PTHR32301">
    <property type="entry name" value="COUNTIN RECEPTOR CNR3-RELATED"/>
    <property type="match status" value="1"/>
</dbReference>
<reference evidence="1" key="1">
    <citation type="submission" date="2021-10" db="EMBL/GenBank/DDBJ databases">
        <title>Tropical sea cucumber genome reveals ecological adaptation and Cuvierian tubules defense mechanism.</title>
        <authorList>
            <person name="Chen T."/>
        </authorList>
    </citation>
    <scope>NUCLEOTIDE SEQUENCE</scope>
    <source>
        <strain evidence="1">Nanhai2018</strain>
        <tissue evidence="1">Muscle</tissue>
    </source>
</reference>
<dbReference type="PANTHER" id="PTHR32301:SF6">
    <property type="entry name" value="GOLVESIN-RELATED"/>
    <property type="match status" value="1"/>
</dbReference>
<sequence>MNQSDDGLLPDTVSTLKLPIVDLQNYLPNAYLYPHLAKRYNTSVLSFLHNPKSGGTSVRDCMLGLYRAMHKDRPVVVATGNVAEEKEKLLNHVTPTNDYYMGDAALGICDSFEDRPCSYFTVVREPYERMISHYYFCKSGGPGWPPCDNTLEEFTMSLCSLFFRQLTVRVFCKEDNQNPSSPWKCDMTPLSIDHLPADQQQRTAVLDYFLANIDKIFAVIGLTEEFEISLKLFENTFGEPFYRNCNEKHSNAGSYKVVDDASETNADRERITAEAKERLMKNEQIRQCLHEDVQLYNKMYEIFQKQKQAFERV</sequence>
<proteinExistence type="predicted"/>
<name>A0A9Q1BPI3_HOLLE</name>
<dbReference type="SUPFAM" id="SSF52540">
    <property type="entry name" value="P-loop containing nucleoside triphosphate hydrolases"/>
    <property type="match status" value="1"/>
</dbReference>
<organism evidence="1 2">
    <name type="scientific">Holothuria leucospilota</name>
    <name type="common">Black long sea cucumber</name>
    <name type="synonym">Mertensiothuria leucospilota</name>
    <dbReference type="NCBI Taxonomy" id="206669"/>
    <lineage>
        <taxon>Eukaryota</taxon>
        <taxon>Metazoa</taxon>
        <taxon>Echinodermata</taxon>
        <taxon>Eleutherozoa</taxon>
        <taxon>Echinozoa</taxon>
        <taxon>Holothuroidea</taxon>
        <taxon>Aspidochirotacea</taxon>
        <taxon>Aspidochirotida</taxon>
        <taxon>Holothuriidae</taxon>
        <taxon>Holothuria</taxon>
    </lineage>
</organism>
<dbReference type="AlphaFoldDB" id="A0A9Q1BPI3"/>
<comment type="caution">
    <text evidence="1">The sequence shown here is derived from an EMBL/GenBank/DDBJ whole genome shotgun (WGS) entry which is preliminary data.</text>
</comment>
<evidence type="ECO:0008006" key="3">
    <source>
        <dbReference type="Google" id="ProtNLM"/>
    </source>
</evidence>
<accession>A0A9Q1BPI3</accession>